<keyword evidence="2" id="KW-0472">Membrane</keyword>
<dbReference type="Gene3D" id="2.180.10.10">
    <property type="entry name" value="RHS repeat-associated core"/>
    <property type="match status" value="2"/>
</dbReference>
<evidence type="ECO:0000313" key="4">
    <source>
        <dbReference type="EMBL" id="MDT0321859.1"/>
    </source>
</evidence>
<dbReference type="InterPro" id="IPR022385">
    <property type="entry name" value="Rhs_assc_core"/>
</dbReference>
<name>A0ABU2LW91_9ACTN</name>
<feature type="compositionally biased region" description="Basic and acidic residues" evidence="1">
    <location>
        <begin position="732"/>
        <end position="743"/>
    </location>
</feature>
<evidence type="ECO:0000256" key="1">
    <source>
        <dbReference type="SAM" id="MobiDB-lite"/>
    </source>
</evidence>
<dbReference type="EMBL" id="JAVREM010000049">
    <property type="protein sequence ID" value="MDT0321859.1"/>
    <property type="molecule type" value="Genomic_DNA"/>
</dbReference>
<proteinExistence type="predicted"/>
<reference evidence="5" key="1">
    <citation type="submission" date="2023-07" db="EMBL/GenBank/DDBJ databases">
        <title>30 novel species of actinomycetes from the DSMZ collection.</title>
        <authorList>
            <person name="Nouioui I."/>
        </authorList>
    </citation>
    <scope>NUCLEOTIDE SEQUENCE [LARGE SCALE GENOMIC DNA]</scope>
    <source>
        <strain evidence="5">DSM 44918</strain>
    </source>
</reference>
<feature type="compositionally biased region" description="Basic and acidic residues" evidence="1">
    <location>
        <begin position="676"/>
        <end position="685"/>
    </location>
</feature>
<gene>
    <name evidence="4" type="ORF">RNC47_26340</name>
</gene>
<keyword evidence="2" id="KW-0812">Transmembrane</keyword>
<evidence type="ECO:0000256" key="2">
    <source>
        <dbReference type="SAM" id="Phobius"/>
    </source>
</evidence>
<feature type="transmembrane region" description="Helical" evidence="2">
    <location>
        <begin position="1345"/>
        <end position="1368"/>
    </location>
</feature>
<comment type="caution">
    <text evidence="4">The sequence shown here is derived from an EMBL/GenBank/DDBJ whole genome shotgun (WGS) entry which is preliminary data.</text>
</comment>
<feature type="domain" description="Tox-ART-HYD1" evidence="3">
    <location>
        <begin position="1505"/>
        <end position="1607"/>
    </location>
</feature>
<accession>A0ABU2LW91</accession>
<feature type="region of interest" description="Disordered" evidence="1">
    <location>
        <begin position="717"/>
        <end position="743"/>
    </location>
</feature>
<keyword evidence="2" id="KW-1133">Transmembrane helix</keyword>
<dbReference type="InterPro" id="IPR028920">
    <property type="entry name" value="Tox-ART-HYD1_dom"/>
</dbReference>
<feature type="transmembrane region" description="Helical" evidence="2">
    <location>
        <begin position="1315"/>
        <end position="1333"/>
    </location>
</feature>
<sequence length="1621" mass="174820">MGLGQGVSLGLTTYDADERLLVLSTGEQYRVEETGTKVVLLQHKLDTAHVTRDEKRNLYRIAHKSGEVEILTGPKNAFGLKVPTALLTSAGHCLELAWDFTAGPSPRLKEISDRHGTLLKVAYVGQSKATLHVLPGSETEGYDIDLRFRNGLLGSVHHFALGQDEPLVWEFTHTEVGSRGEWGSWITGVAMPGGMREAVWYRDDGHRFPVSADMPPLPYVYRSMQVPGGGQPPSEVSYSYTDTNFLGGHSEVDWDSSRDCLYDVLTDYSYGSTESRTCAGQTTRVTRTYNKYHLQTAEKHQQNHCSRTVETQYYAATGKSFEKQVPQFQLPRTRTVTWRDSQSPGPTAFYQEVTETTFDEFGNPLARTDPDGTRTVWDYYPADGSGDDCPPEPDKFTRFPRSVTRTPPQTDFDAPAHTTAYRYRAYTATPHQEVLTDVLKSEEQLRVDEHLVRKQVFDYSTSEVDFGRLTRRTTTEYPDGGGNGFESVETFGSSATGDLVEVHELKSHDGLTLKSSQTHSPLTGRLSEATDPQSNRVTMDYDKLGRLLKHTANPGTPYEAVERHSYETGTSAPFVATSTDALGNRTRESFDGAGRLIRRERQDSDGDSGSCGGPGNGQWHTVDEQSYDEQGRLASVTVLDHVRASGETSGGEIKCTSRYAYDDWGQCSTTTLDDGSGEHTLHDPVSRTTTTQRLDAGKPMPARTVTTYDKRGLPASITRLDRSGSPTGTRTFKHDGSGRLRSATDELGAGDEFRHTTTYDYDSNDRLRRTTLPDQTQVTRSYAPFSADRLVTELTVGTTPYGTQTFDGLGRRRSTTSGGRTWSYTYGADSDRLPSTCRAPDGRPFTYTYIRQLADALSQVTAGEGTGKRTQKFTLHPITAAVVEAEEGGVTVSQAYYPSGLPCATTTRLPDHPGITTHTTFTVNGLEQTLVGVDGTVRHISRDTFGRLLAVVDPAAWATLRYDTAGRVTGWTTKDSGSNVLTTDLVLDDFGREVTRTLTDGQGSTWILTQQWQTNDLLARRTLKRGATVLRDETFTYTSRNQLSTYKCTGQTPPQDAHGRAITGQTFTYDPYGNVTTCRTGFDGGTDTATYVFGNEDDPCQLTGIDHDNPKSHTDLSYDKAGRLVTDETGRTLGYDEFGRLIAVGKAAAYGYDPLNQLLTQSVGGSTSVFSYHRQALASITDGDQHTRLVRLGSTCVAQHREGVQTSTILFGADGKQTVLVATETGKQSEEYAYTPYGDRRPAAAESVLGHDGERADPATGCYHLGNGYRAYNPLLMRFTVPDSLSPFGGGGINPYAYCLGDPINRTDPTGHLSWGAWLSIGVGIAGIGLAVFTGGASIAAATGVWATVAAAGLGLDVASSTAAILSGALEGAAPGASGILGWVSIGTGAAGIGSGIGARIGSVIAARALSRLAAQSAAAAKATAASAVAAAEAEAAAKGGAALARFYGTFGENVFGGDTAPAAAGSAARAAEAGPSVESAVQGAVGGEAAATVNVRWSGARPTMFHYTTKAGRRGILRSLKLRPSLEEVNPDHAKFGDGVYVTHIPPDWHDPRQLSNLLAHTKSIKRFSDFVEFDVTGLKVVPVTASRPAVSMIKGSEELDLTGRIVKSGVVRYYHPGFI</sequence>
<feature type="transmembrane region" description="Helical" evidence="2">
    <location>
        <begin position="1380"/>
        <end position="1402"/>
    </location>
</feature>
<evidence type="ECO:0000313" key="5">
    <source>
        <dbReference type="Proteomes" id="UP001183420"/>
    </source>
</evidence>
<keyword evidence="5" id="KW-1185">Reference proteome</keyword>
<dbReference type="Pfam" id="PF15633">
    <property type="entry name" value="Tox-ART-HYD1"/>
    <property type="match status" value="1"/>
</dbReference>
<dbReference type="Proteomes" id="UP001183420">
    <property type="component" value="Unassembled WGS sequence"/>
</dbReference>
<feature type="region of interest" description="Disordered" evidence="1">
    <location>
        <begin position="672"/>
        <end position="697"/>
    </location>
</feature>
<organism evidence="4 5">
    <name type="scientific">Streptomyces millisiae</name>
    <dbReference type="NCBI Taxonomy" id="3075542"/>
    <lineage>
        <taxon>Bacteria</taxon>
        <taxon>Bacillati</taxon>
        <taxon>Actinomycetota</taxon>
        <taxon>Actinomycetes</taxon>
        <taxon>Kitasatosporales</taxon>
        <taxon>Streptomycetaceae</taxon>
        <taxon>Streptomyces</taxon>
    </lineage>
</organism>
<dbReference type="InterPro" id="IPR050708">
    <property type="entry name" value="T6SS_VgrG/RHS"/>
</dbReference>
<dbReference type="PANTHER" id="PTHR32305">
    <property type="match status" value="1"/>
</dbReference>
<dbReference type="NCBIfam" id="TIGR03696">
    <property type="entry name" value="Rhs_assc_core"/>
    <property type="match status" value="1"/>
</dbReference>
<dbReference type="NCBIfam" id="TIGR01643">
    <property type="entry name" value="YD_repeat_2x"/>
    <property type="match status" value="1"/>
</dbReference>
<dbReference type="PANTHER" id="PTHR32305:SF15">
    <property type="entry name" value="PROTEIN RHSA-RELATED"/>
    <property type="match status" value="1"/>
</dbReference>
<evidence type="ECO:0000259" key="3">
    <source>
        <dbReference type="Pfam" id="PF15633"/>
    </source>
</evidence>
<feature type="region of interest" description="Disordered" evidence="1">
    <location>
        <begin position="585"/>
        <end position="622"/>
    </location>
</feature>
<protein>
    <submittedName>
        <fullName evidence="4">RHS repeat-associated core domain-containing protein</fullName>
    </submittedName>
</protein>
<dbReference type="RefSeq" id="WP_311602175.1">
    <property type="nucleotide sequence ID" value="NZ_JAVREM010000049.1"/>
</dbReference>
<dbReference type="InterPro" id="IPR006530">
    <property type="entry name" value="YD"/>
</dbReference>